<dbReference type="EMBL" id="BLKW01000002">
    <property type="protein sequence ID" value="GFG73907.1"/>
    <property type="molecule type" value="Genomic_DNA"/>
</dbReference>
<reference evidence="1 2" key="1">
    <citation type="journal article" date="2019" name="Emerg. Microbes Infect.">
        <title>Comprehensive subspecies identification of 175 nontuberculous mycobacteria species based on 7547 genomic profiles.</title>
        <authorList>
            <person name="Matsumoto Y."/>
            <person name="Kinjo T."/>
            <person name="Motooka D."/>
            <person name="Nabeya D."/>
            <person name="Jung N."/>
            <person name="Uechi K."/>
            <person name="Horii T."/>
            <person name="Iida T."/>
            <person name="Fujita J."/>
            <person name="Nakamura S."/>
        </authorList>
    </citation>
    <scope>NUCLEOTIDE SEQUENCE [LARGE SCALE GENOMIC DNA]</scope>
    <source>
        <strain evidence="1 2">JCM 17322</strain>
    </source>
</reference>
<proteinExistence type="predicted"/>
<comment type="caution">
    <text evidence="1">The sequence shown here is derived from an EMBL/GenBank/DDBJ whole genome shotgun (WGS) entry which is preliminary data.</text>
</comment>
<evidence type="ECO:0000313" key="2">
    <source>
        <dbReference type="Proteomes" id="UP000465361"/>
    </source>
</evidence>
<sequence>MPGSPSVLVGDADCTDYVVVASITDTDCRVIAAHLLQTGSGCEGGHVGTELFPDDPVVSPTT</sequence>
<gene>
    <name evidence="1" type="ORF">MBOT_12720</name>
</gene>
<organism evidence="1 2">
    <name type="scientific">Mycobacterium botniense</name>
    <dbReference type="NCBI Taxonomy" id="84962"/>
    <lineage>
        <taxon>Bacteria</taxon>
        <taxon>Bacillati</taxon>
        <taxon>Actinomycetota</taxon>
        <taxon>Actinomycetes</taxon>
        <taxon>Mycobacteriales</taxon>
        <taxon>Mycobacteriaceae</taxon>
        <taxon>Mycobacterium</taxon>
    </lineage>
</organism>
<accession>A0A7I9XVV1</accession>
<evidence type="ECO:0000313" key="1">
    <source>
        <dbReference type="EMBL" id="GFG73907.1"/>
    </source>
</evidence>
<dbReference type="AlphaFoldDB" id="A0A7I9XVV1"/>
<protein>
    <submittedName>
        <fullName evidence="1">Uncharacterized protein</fullName>
    </submittedName>
</protein>
<dbReference type="Proteomes" id="UP000465361">
    <property type="component" value="Unassembled WGS sequence"/>
</dbReference>
<keyword evidence="2" id="KW-1185">Reference proteome</keyword>
<name>A0A7I9XVV1_9MYCO</name>